<dbReference type="GO" id="GO:0051539">
    <property type="term" value="F:4 iron, 4 sulfur cluster binding"/>
    <property type="evidence" value="ECO:0007669"/>
    <property type="project" value="UniProtKB-KW"/>
</dbReference>
<dbReference type="Proteomes" id="UP000310636">
    <property type="component" value="Unassembled WGS sequence"/>
</dbReference>
<organism evidence="6 7">
    <name type="scientific">Cohnella fermenti</name>
    <dbReference type="NCBI Taxonomy" id="2565925"/>
    <lineage>
        <taxon>Bacteria</taxon>
        <taxon>Bacillati</taxon>
        <taxon>Bacillota</taxon>
        <taxon>Bacilli</taxon>
        <taxon>Bacillales</taxon>
        <taxon>Paenibacillaceae</taxon>
        <taxon>Cohnella</taxon>
    </lineage>
</organism>
<dbReference type="Gene3D" id="3.50.50.60">
    <property type="entry name" value="FAD/NAD(P)-binding domain"/>
    <property type="match status" value="1"/>
</dbReference>
<evidence type="ECO:0000313" key="6">
    <source>
        <dbReference type="EMBL" id="THF76886.1"/>
    </source>
</evidence>
<dbReference type="RefSeq" id="WP_136371133.1">
    <property type="nucleotide sequence ID" value="NZ_SSOB01000022.1"/>
</dbReference>
<evidence type="ECO:0000256" key="5">
    <source>
        <dbReference type="ARBA" id="ARBA00023014"/>
    </source>
</evidence>
<dbReference type="Pfam" id="PF12831">
    <property type="entry name" value="FAD_oxidored"/>
    <property type="match status" value="1"/>
</dbReference>
<dbReference type="GO" id="GO:0046872">
    <property type="term" value="F:metal ion binding"/>
    <property type="evidence" value="ECO:0007669"/>
    <property type="project" value="UniProtKB-KW"/>
</dbReference>
<dbReference type="OrthoDB" id="9777740at2"/>
<dbReference type="GO" id="GO:0016491">
    <property type="term" value="F:oxidoreductase activity"/>
    <property type="evidence" value="ECO:0007669"/>
    <property type="project" value="UniProtKB-KW"/>
</dbReference>
<dbReference type="SUPFAM" id="SSF51905">
    <property type="entry name" value="FAD/NAD(P)-binding domain"/>
    <property type="match status" value="1"/>
</dbReference>
<protein>
    <submittedName>
        <fullName evidence="6">FAD-dependent oxidoreductase</fullName>
    </submittedName>
</protein>
<evidence type="ECO:0000313" key="7">
    <source>
        <dbReference type="Proteomes" id="UP000310636"/>
    </source>
</evidence>
<keyword evidence="3" id="KW-0560">Oxidoreductase</keyword>
<proteinExistence type="predicted"/>
<keyword evidence="5" id="KW-0411">Iron-sulfur</keyword>
<dbReference type="InterPro" id="IPR036188">
    <property type="entry name" value="FAD/NAD-bd_sf"/>
</dbReference>
<comment type="caution">
    <text evidence="6">The sequence shown here is derived from an EMBL/GenBank/DDBJ whole genome shotgun (WGS) entry which is preliminary data.</text>
</comment>
<evidence type="ECO:0000256" key="4">
    <source>
        <dbReference type="ARBA" id="ARBA00023004"/>
    </source>
</evidence>
<sequence length="529" mass="58564">MISENLFYYRPSADNNMGEVIRADVCVYGGSSAGVAAALQVKRMGLSVVIAEFGQHLGGLSSGGLGQTDIGNKAAIGGIARQFYRELGRRYEGDRRIDGDGAIWQFEPSAAERLFNDWTAEAGIPVYYGQQLAEVGKQGETIVYVTMENGNRVEARMFIDATYEGDLMAMAGVSYHVGREANSVYKETLNGIHFGHPNHNFKTWIDPYQIEGKPDSGLVFGVTEEPPGVQGAGDSAVQAYNFRICLTDVPGNRLPVPMPAGYDPEHYVLLERYIRSGIWDALDLLSLMPNGKTDLNNYGAFSTDMIGMNHRWPEAGYAEREEIFQAHVNYTLGLLYFLGNDERLSAEVRRQASRWGLPLDEYPQTGHWSHQLYVREGRRMIADLVMTEHHCRFLQVVDDPVGLAAYTMDSHNCRRIVADGRCINEGNVEVAPSAPYPISYRSIVPRAEECGNLAVPVCLSSSHIAFGSIRMEPVFMILGQSAGTAAAMALEHGCALQELDYSKLRERLLQDGQVLDWKEIRHVPGVVNP</sequence>
<dbReference type="EMBL" id="SSOB01000022">
    <property type="protein sequence ID" value="THF76886.1"/>
    <property type="molecule type" value="Genomic_DNA"/>
</dbReference>
<accession>A0A4S4BR50</accession>
<dbReference type="PANTHER" id="PTHR43498:SF1">
    <property type="entry name" value="COB--COM HETERODISULFIDE REDUCTASE IRON-SULFUR SUBUNIT A"/>
    <property type="match status" value="1"/>
</dbReference>
<evidence type="ECO:0000256" key="3">
    <source>
        <dbReference type="ARBA" id="ARBA00023002"/>
    </source>
</evidence>
<gene>
    <name evidence="6" type="ORF">E6C55_17640</name>
</gene>
<dbReference type="AlphaFoldDB" id="A0A4S4BR50"/>
<reference evidence="6 7" key="1">
    <citation type="submission" date="2019-04" db="EMBL/GenBank/DDBJ databases">
        <title>Cohnella sp. nov. isolated from preserved vegetables.</title>
        <authorList>
            <person name="Lin S.-Y."/>
            <person name="Hung M.-H."/>
            <person name="Young C.-C."/>
        </authorList>
    </citation>
    <scope>NUCLEOTIDE SEQUENCE [LARGE SCALE GENOMIC DNA]</scope>
    <source>
        <strain evidence="6 7">CC-MHH1044</strain>
    </source>
</reference>
<keyword evidence="2" id="KW-0479">Metal-binding</keyword>
<dbReference type="PANTHER" id="PTHR43498">
    <property type="entry name" value="FERREDOXIN:COB-COM HETERODISULFIDE REDUCTASE SUBUNIT A"/>
    <property type="match status" value="1"/>
</dbReference>
<dbReference type="InterPro" id="IPR039650">
    <property type="entry name" value="HdrA-like"/>
</dbReference>
<keyword evidence="1" id="KW-0004">4Fe-4S</keyword>
<keyword evidence="7" id="KW-1185">Reference proteome</keyword>
<evidence type="ECO:0000256" key="1">
    <source>
        <dbReference type="ARBA" id="ARBA00022485"/>
    </source>
</evidence>
<keyword evidence="4" id="KW-0408">Iron</keyword>
<name>A0A4S4BR50_9BACL</name>
<evidence type="ECO:0000256" key="2">
    <source>
        <dbReference type="ARBA" id="ARBA00022723"/>
    </source>
</evidence>